<dbReference type="RefSeq" id="WP_183416431.1">
    <property type="nucleotide sequence ID" value="NZ_JACHXA010000004.1"/>
</dbReference>
<name>A0A839ST21_9PROT</name>
<reference evidence="2 3" key="1">
    <citation type="submission" date="2020-08" db="EMBL/GenBank/DDBJ databases">
        <title>Genomic Encyclopedia of Type Strains, Phase III (KMG-III): the genomes of soil and plant-associated and newly described type strains.</title>
        <authorList>
            <person name="Whitman W."/>
        </authorList>
    </citation>
    <scope>NUCLEOTIDE SEQUENCE [LARGE SCALE GENOMIC DNA]</scope>
    <source>
        <strain evidence="2 3">CECT 8803</strain>
    </source>
</reference>
<feature type="domain" description="DUF6285" evidence="1">
    <location>
        <begin position="25"/>
        <end position="107"/>
    </location>
</feature>
<dbReference type="AlphaFoldDB" id="A0A839ST21"/>
<sequence length="109" mass="12154">MSEDRPDALALIVEAQRTLSEEIIPQSEQRERYKMLMIANALAIALRELKQASAVHKHRRKVLEVLGFSDDAAVVAKLRRDNAALTPDLYSALMEETTARVAISNPKAI</sequence>
<evidence type="ECO:0000259" key="1">
    <source>
        <dbReference type="Pfam" id="PF19802"/>
    </source>
</evidence>
<dbReference type="Proteomes" id="UP000581135">
    <property type="component" value="Unassembled WGS sequence"/>
</dbReference>
<accession>A0A839ST21</accession>
<keyword evidence="3" id="KW-1185">Reference proteome</keyword>
<evidence type="ECO:0000313" key="2">
    <source>
        <dbReference type="EMBL" id="MBB3065622.1"/>
    </source>
</evidence>
<comment type="caution">
    <text evidence="2">The sequence shown here is derived from an EMBL/GenBank/DDBJ whole genome shotgun (WGS) entry which is preliminary data.</text>
</comment>
<protein>
    <recommendedName>
        <fullName evidence="1">DUF6285 domain-containing protein</fullName>
    </recommendedName>
</protein>
<gene>
    <name evidence="2" type="ORF">FHR98_001909</name>
</gene>
<proteinExistence type="predicted"/>
<dbReference type="Pfam" id="PF19802">
    <property type="entry name" value="DUF6285"/>
    <property type="match status" value="1"/>
</dbReference>
<dbReference type="InterPro" id="IPR046252">
    <property type="entry name" value="DUF6285"/>
</dbReference>
<dbReference type="EMBL" id="JACHXA010000004">
    <property type="protein sequence ID" value="MBB3065622.1"/>
    <property type="molecule type" value="Genomic_DNA"/>
</dbReference>
<organism evidence="2 3">
    <name type="scientific">Limibacillus halophilus</name>
    <dbReference type="NCBI Taxonomy" id="1579333"/>
    <lineage>
        <taxon>Bacteria</taxon>
        <taxon>Pseudomonadati</taxon>
        <taxon>Pseudomonadota</taxon>
        <taxon>Alphaproteobacteria</taxon>
        <taxon>Rhodospirillales</taxon>
        <taxon>Rhodovibrionaceae</taxon>
        <taxon>Limibacillus</taxon>
    </lineage>
</organism>
<evidence type="ECO:0000313" key="3">
    <source>
        <dbReference type="Proteomes" id="UP000581135"/>
    </source>
</evidence>